<feature type="repeat" description="WD" evidence="5">
    <location>
        <begin position="148"/>
        <end position="191"/>
    </location>
</feature>
<dbReference type="PANTHER" id="PTHR19854:SF15">
    <property type="entry name" value="TRANSDUCIN BETA-LIKE PROTEIN 3"/>
    <property type="match status" value="1"/>
</dbReference>
<dbReference type="PANTHER" id="PTHR19854">
    <property type="entry name" value="TRANSDUCIN BETA-LIKE 3"/>
    <property type="match status" value="1"/>
</dbReference>
<evidence type="ECO:0000256" key="4">
    <source>
        <dbReference type="ARBA" id="ARBA00023242"/>
    </source>
</evidence>
<dbReference type="Pfam" id="PF08625">
    <property type="entry name" value="Utp13"/>
    <property type="match status" value="1"/>
</dbReference>
<comment type="subcellular location">
    <subcellularLocation>
        <location evidence="1">Nucleus</location>
        <location evidence="1">Nucleolus</location>
    </subcellularLocation>
</comment>
<evidence type="ECO:0000256" key="3">
    <source>
        <dbReference type="ARBA" id="ARBA00022737"/>
    </source>
</evidence>
<gene>
    <name evidence="7" type="ORF">M0811_13271</name>
</gene>
<dbReference type="InterPro" id="IPR011047">
    <property type="entry name" value="Quinoprotein_ADH-like_sf"/>
</dbReference>
<dbReference type="EMBL" id="JAPDFW010000134">
    <property type="protein sequence ID" value="KAJ5067121.1"/>
    <property type="molecule type" value="Genomic_DNA"/>
</dbReference>
<evidence type="ECO:0000256" key="2">
    <source>
        <dbReference type="ARBA" id="ARBA00022574"/>
    </source>
</evidence>
<dbReference type="GO" id="GO:0030686">
    <property type="term" value="C:90S preribosome"/>
    <property type="evidence" value="ECO:0007669"/>
    <property type="project" value="TreeGrafter"/>
</dbReference>
<feature type="domain" description="U3 small nucleolar RNA-associated protein 13 C-terminal" evidence="6">
    <location>
        <begin position="716"/>
        <end position="770"/>
    </location>
</feature>
<keyword evidence="3" id="KW-0677">Repeat</keyword>
<keyword evidence="4" id="KW-0539">Nucleus</keyword>
<organism evidence="7 8">
    <name type="scientific">Anaeramoeba ignava</name>
    <name type="common">Anaerobic marine amoeba</name>
    <dbReference type="NCBI Taxonomy" id="1746090"/>
    <lineage>
        <taxon>Eukaryota</taxon>
        <taxon>Metamonada</taxon>
        <taxon>Anaeramoebidae</taxon>
        <taxon>Anaeramoeba</taxon>
    </lineage>
</organism>
<name>A0A9Q0R5H9_ANAIG</name>
<comment type="caution">
    <text evidence="7">The sequence shown here is derived from an EMBL/GenBank/DDBJ whole genome shotgun (WGS) entry which is preliminary data.</text>
</comment>
<sequence length="794" mass="91032">MKQTLKTIYKPITKMEPIYMGGKLLLSHDQNQLISSCGETVTITTIKSSKVEKIILDDAVMSIALRPDDKEIITANRHNILERWELREPDLEKKEGKKNWISKGKWKGHDSPILDITFDPSGRLLASGSADQTVRVWHVEKQIATHNLRGHQNFVSKVMFHPDPNSLILFSASEDSSFKIWDLRKKKCIKTFSNHVNTVSNFSVSNDFKFLYVSGRDKIVTKVNLQSLEVVKIIPIFESIEAVISLPNEKFITAGDKGKLSVWDSTKSKKIKEQKISQITQQNENDPLVLNEYNSFVYAFLRDKFNQIVAVTNSQNILFFDLDSFDFEMEIVGFIDEILDVKYINENESAVVSNSEQVKIFDIHSNHCVSTLYGHTDIVLSMDISYDKKKLITGSKDKTIRIWDLSINSNENINENINQNLNQNLNQNSNQNQNQNQNQNLSKFFPKAPKCLGTCSGHTEPVTTVAFPNNSNSFAISGGNDKTIKIWDLEKMESKKTIQAHKKEINSIAISPNDKLFATCSQDRTIKIWDLEKMELIGILEGHRRGIWSIAFSPVDKVIASCSADGTIKIWSLNNFMCLKTFEGHSNSVTRVRFLTHGMQILSTSSDGLIKIWSIKTNECISTFAAINEKTWCLDMNHDEEEFISGGSDSFLIVWKNYTLIEEEEKLKNQEIQIMKEQQLNNLMHLQNYEQALDIALDLNFRYKALDIFNQLIQYQNSLSKVVSKFDEKKLVQVLNLVEILKALIPYSERHFQRMDKLHRESFIIDHTLYSVKLTNLKIDEEKTNLSINSDQEI</sequence>
<dbReference type="AlphaFoldDB" id="A0A9Q0R5H9"/>
<evidence type="ECO:0000256" key="5">
    <source>
        <dbReference type="PROSITE-ProRule" id="PRU00221"/>
    </source>
</evidence>
<reference evidence="7" key="1">
    <citation type="submission" date="2022-10" db="EMBL/GenBank/DDBJ databases">
        <title>Novel sulphate-reducing endosymbionts in the free-living metamonad Anaeramoeba.</title>
        <authorList>
            <person name="Jerlstrom-Hultqvist J."/>
            <person name="Cepicka I."/>
            <person name="Gallot-Lavallee L."/>
            <person name="Salas-Leiva D."/>
            <person name="Curtis B.A."/>
            <person name="Zahonova K."/>
            <person name="Pipaliya S."/>
            <person name="Dacks J."/>
            <person name="Roger A.J."/>
        </authorList>
    </citation>
    <scope>NUCLEOTIDE SEQUENCE</scope>
    <source>
        <strain evidence="7">BMAN</strain>
    </source>
</reference>
<dbReference type="Proteomes" id="UP001149090">
    <property type="component" value="Unassembled WGS sequence"/>
</dbReference>
<dbReference type="InterPro" id="IPR019775">
    <property type="entry name" value="WD40_repeat_CS"/>
</dbReference>
<evidence type="ECO:0000256" key="1">
    <source>
        <dbReference type="ARBA" id="ARBA00004604"/>
    </source>
</evidence>
<dbReference type="SMART" id="SM00320">
    <property type="entry name" value="WD40"/>
    <property type="match status" value="12"/>
</dbReference>
<dbReference type="GO" id="GO:0034511">
    <property type="term" value="F:U3 snoRNA binding"/>
    <property type="evidence" value="ECO:0007669"/>
    <property type="project" value="TreeGrafter"/>
</dbReference>
<dbReference type="OMA" id="PYVQRHF"/>
<dbReference type="InterPro" id="IPR020472">
    <property type="entry name" value="WD40_PAC1"/>
</dbReference>
<dbReference type="CDD" id="cd00200">
    <property type="entry name" value="WD40"/>
    <property type="match status" value="1"/>
</dbReference>
<dbReference type="PROSITE" id="PS00678">
    <property type="entry name" value="WD_REPEATS_1"/>
    <property type="match status" value="2"/>
</dbReference>
<dbReference type="InterPro" id="IPR015943">
    <property type="entry name" value="WD40/YVTN_repeat-like_dom_sf"/>
</dbReference>
<proteinExistence type="predicted"/>
<dbReference type="PROSITE" id="PS50294">
    <property type="entry name" value="WD_REPEATS_REGION"/>
    <property type="match status" value="7"/>
</dbReference>
<dbReference type="InterPro" id="IPR013934">
    <property type="entry name" value="Utp13_C"/>
</dbReference>
<dbReference type="GO" id="GO:0000480">
    <property type="term" value="P:endonucleolytic cleavage in 5'-ETS of tricistronic rRNA transcript (SSU-rRNA, 5.8S rRNA, LSU-rRNA)"/>
    <property type="evidence" value="ECO:0007669"/>
    <property type="project" value="TreeGrafter"/>
</dbReference>
<dbReference type="OrthoDB" id="5414888at2759"/>
<accession>A0A9Q0R5H9</accession>
<keyword evidence="8" id="KW-1185">Reference proteome</keyword>
<evidence type="ECO:0000313" key="8">
    <source>
        <dbReference type="Proteomes" id="UP001149090"/>
    </source>
</evidence>
<protein>
    <submittedName>
        <fullName evidence="7">Transducin beta-like protein</fullName>
    </submittedName>
</protein>
<dbReference type="GO" id="GO:0000472">
    <property type="term" value="P:endonucleolytic cleavage to generate mature 5'-end of SSU-rRNA from (SSU-rRNA, 5.8S rRNA, LSU-rRNA)"/>
    <property type="evidence" value="ECO:0007669"/>
    <property type="project" value="TreeGrafter"/>
</dbReference>
<keyword evidence="2 5" id="KW-0853">WD repeat</keyword>
<dbReference type="PRINTS" id="PR00320">
    <property type="entry name" value="GPROTEINBRPT"/>
</dbReference>
<feature type="repeat" description="WD" evidence="5">
    <location>
        <begin position="372"/>
        <end position="413"/>
    </location>
</feature>
<dbReference type="Pfam" id="PF00400">
    <property type="entry name" value="WD40"/>
    <property type="match status" value="8"/>
</dbReference>
<dbReference type="GO" id="GO:0032040">
    <property type="term" value="C:small-subunit processome"/>
    <property type="evidence" value="ECO:0007669"/>
    <property type="project" value="InterPro"/>
</dbReference>
<dbReference type="PROSITE" id="PS50082">
    <property type="entry name" value="WD_REPEATS_2"/>
    <property type="match status" value="7"/>
</dbReference>
<evidence type="ECO:0000259" key="6">
    <source>
        <dbReference type="Pfam" id="PF08625"/>
    </source>
</evidence>
<dbReference type="Gene3D" id="2.130.10.10">
    <property type="entry name" value="YVTN repeat-like/Quinoprotein amine dehydrogenase"/>
    <property type="match status" value="3"/>
</dbReference>
<evidence type="ECO:0000313" key="7">
    <source>
        <dbReference type="EMBL" id="KAJ5067121.1"/>
    </source>
</evidence>
<dbReference type="InterPro" id="IPR001680">
    <property type="entry name" value="WD40_rpt"/>
</dbReference>
<feature type="repeat" description="WD" evidence="5">
    <location>
        <begin position="106"/>
        <end position="147"/>
    </location>
</feature>
<dbReference type="SUPFAM" id="SSF50998">
    <property type="entry name" value="Quinoprotein alcohol dehydrogenase-like"/>
    <property type="match status" value="1"/>
</dbReference>
<feature type="repeat" description="WD" evidence="5">
    <location>
        <begin position="455"/>
        <end position="497"/>
    </location>
</feature>
<feature type="repeat" description="WD" evidence="5">
    <location>
        <begin position="540"/>
        <end position="581"/>
    </location>
</feature>
<feature type="repeat" description="WD" evidence="5">
    <location>
        <begin position="582"/>
        <end position="623"/>
    </location>
</feature>
<feature type="repeat" description="WD" evidence="5">
    <location>
        <begin position="498"/>
        <end position="539"/>
    </location>
</feature>